<evidence type="ECO:0000256" key="12">
    <source>
        <dbReference type="SAM" id="Phobius"/>
    </source>
</evidence>
<keyword evidence="10" id="KW-0902">Two-component regulatory system</keyword>
<dbReference type="Pfam" id="PF00672">
    <property type="entry name" value="HAMP"/>
    <property type="match status" value="1"/>
</dbReference>
<dbReference type="SUPFAM" id="SSF55874">
    <property type="entry name" value="ATPase domain of HSP90 chaperone/DNA topoisomerase II/histidine kinase"/>
    <property type="match status" value="1"/>
</dbReference>
<evidence type="ECO:0000259" key="13">
    <source>
        <dbReference type="PROSITE" id="PS50885"/>
    </source>
</evidence>
<dbReference type="PANTHER" id="PTHR34220">
    <property type="entry name" value="SENSOR HISTIDINE KINASE YPDA"/>
    <property type="match status" value="1"/>
</dbReference>
<keyword evidence="3" id="KW-0597">Phosphoprotein</keyword>
<keyword evidence="7" id="KW-0418">Kinase</keyword>
<evidence type="ECO:0000256" key="1">
    <source>
        <dbReference type="ARBA" id="ARBA00004651"/>
    </source>
</evidence>
<dbReference type="SMART" id="SM00304">
    <property type="entry name" value="HAMP"/>
    <property type="match status" value="1"/>
</dbReference>
<keyword evidence="8" id="KW-0067">ATP-binding</keyword>
<dbReference type="Pfam" id="PF02518">
    <property type="entry name" value="HATPase_c"/>
    <property type="match status" value="1"/>
</dbReference>
<dbReference type="InterPro" id="IPR003594">
    <property type="entry name" value="HATPase_dom"/>
</dbReference>
<keyword evidence="6" id="KW-0547">Nucleotide-binding</keyword>
<evidence type="ECO:0000256" key="7">
    <source>
        <dbReference type="ARBA" id="ARBA00022777"/>
    </source>
</evidence>
<dbReference type="SUPFAM" id="SSF158472">
    <property type="entry name" value="HAMP domain-like"/>
    <property type="match status" value="1"/>
</dbReference>
<dbReference type="GO" id="GO:0005886">
    <property type="term" value="C:plasma membrane"/>
    <property type="evidence" value="ECO:0007669"/>
    <property type="project" value="UniProtKB-SubCell"/>
</dbReference>
<dbReference type="RefSeq" id="WP_078498415.1">
    <property type="nucleotide sequence ID" value="NZ_MSZX01000003.1"/>
</dbReference>
<dbReference type="InterPro" id="IPR003660">
    <property type="entry name" value="HAMP_dom"/>
</dbReference>
<evidence type="ECO:0000313" key="15">
    <source>
        <dbReference type="Proteomes" id="UP000190188"/>
    </source>
</evidence>
<dbReference type="EMBL" id="MSZX01000003">
    <property type="protein sequence ID" value="OPA79415.1"/>
    <property type="molecule type" value="Genomic_DNA"/>
</dbReference>
<evidence type="ECO:0000256" key="11">
    <source>
        <dbReference type="ARBA" id="ARBA00023136"/>
    </source>
</evidence>
<dbReference type="OrthoDB" id="9776552at2"/>
<keyword evidence="9 12" id="KW-1133">Transmembrane helix</keyword>
<dbReference type="AlphaFoldDB" id="A0A1T2XHX9"/>
<evidence type="ECO:0000313" key="14">
    <source>
        <dbReference type="EMBL" id="OPA79415.1"/>
    </source>
</evidence>
<dbReference type="Proteomes" id="UP000190188">
    <property type="component" value="Unassembled WGS sequence"/>
</dbReference>
<dbReference type="CDD" id="cd06225">
    <property type="entry name" value="HAMP"/>
    <property type="match status" value="1"/>
</dbReference>
<dbReference type="Gene3D" id="3.30.450.20">
    <property type="entry name" value="PAS domain"/>
    <property type="match status" value="2"/>
</dbReference>
<organism evidence="14 15">
    <name type="scientific">Paenibacillus selenitireducens</name>
    <dbReference type="NCBI Taxonomy" id="1324314"/>
    <lineage>
        <taxon>Bacteria</taxon>
        <taxon>Bacillati</taxon>
        <taxon>Bacillota</taxon>
        <taxon>Bacilli</taxon>
        <taxon>Bacillales</taxon>
        <taxon>Paenibacillaceae</taxon>
        <taxon>Paenibacillus</taxon>
    </lineage>
</organism>
<reference evidence="14 15" key="1">
    <citation type="submission" date="2017-01" db="EMBL/GenBank/DDBJ databases">
        <title>Genome analysis of Paenibacillus selenitrireducens ES3-24.</title>
        <authorList>
            <person name="Xu D."/>
            <person name="Yao R."/>
            <person name="Zheng S."/>
        </authorList>
    </citation>
    <scope>NUCLEOTIDE SEQUENCE [LARGE SCALE GENOMIC DNA]</scope>
    <source>
        <strain evidence="14 15">ES3-24</strain>
    </source>
</reference>
<keyword evidence="4" id="KW-0808">Transferase</keyword>
<keyword evidence="11 12" id="KW-0472">Membrane</keyword>
<comment type="caution">
    <text evidence="14">The sequence shown here is derived from an EMBL/GenBank/DDBJ whole genome shotgun (WGS) entry which is preliminary data.</text>
</comment>
<proteinExistence type="predicted"/>
<dbReference type="InterPro" id="IPR010559">
    <property type="entry name" value="Sig_transdc_His_kin_internal"/>
</dbReference>
<evidence type="ECO:0000256" key="2">
    <source>
        <dbReference type="ARBA" id="ARBA00022475"/>
    </source>
</evidence>
<feature type="transmembrane region" description="Helical" evidence="12">
    <location>
        <begin position="313"/>
        <end position="332"/>
    </location>
</feature>
<evidence type="ECO:0000256" key="3">
    <source>
        <dbReference type="ARBA" id="ARBA00022553"/>
    </source>
</evidence>
<dbReference type="Pfam" id="PF06580">
    <property type="entry name" value="His_kinase"/>
    <property type="match status" value="1"/>
</dbReference>
<keyword evidence="5 12" id="KW-0812">Transmembrane</keyword>
<feature type="transmembrane region" description="Helical" evidence="12">
    <location>
        <begin position="18"/>
        <end position="40"/>
    </location>
</feature>
<keyword evidence="2" id="KW-1003">Cell membrane</keyword>
<name>A0A1T2XHX9_9BACL</name>
<comment type="subcellular location">
    <subcellularLocation>
        <location evidence="1">Cell membrane</location>
        <topology evidence="1">Multi-pass membrane protein</topology>
    </subcellularLocation>
</comment>
<accession>A0A1T2XHX9</accession>
<keyword evidence="15" id="KW-1185">Reference proteome</keyword>
<evidence type="ECO:0000256" key="8">
    <source>
        <dbReference type="ARBA" id="ARBA00022840"/>
    </source>
</evidence>
<protein>
    <recommendedName>
        <fullName evidence="13">HAMP domain-containing protein</fullName>
    </recommendedName>
</protein>
<dbReference type="Gene3D" id="3.30.565.10">
    <property type="entry name" value="Histidine kinase-like ATPase, C-terminal domain"/>
    <property type="match status" value="1"/>
</dbReference>
<dbReference type="PROSITE" id="PS50885">
    <property type="entry name" value="HAMP"/>
    <property type="match status" value="1"/>
</dbReference>
<dbReference type="SMART" id="SM00387">
    <property type="entry name" value="HATPase_c"/>
    <property type="match status" value="1"/>
</dbReference>
<evidence type="ECO:0000256" key="5">
    <source>
        <dbReference type="ARBA" id="ARBA00022692"/>
    </source>
</evidence>
<dbReference type="InterPro" id="IPR050640">
    <property type="entry name" value="Bact_2-comp_sensor_kinase"/>
</dbReference>
<evidence type="ECO:0000256" key="10">
    <source>
        <dbReference type="ARBA" id="ARBA00023012"/>
    </source>
</evidence>
<dbReference type="PANTHER" id="PTHR34220:SF11">
    <property type="entry name" value="SENSOR PROTEIN KINASE HPTS"/>
    <property type="match status" value="1"/>
</dbReference>
<dbReference type="GO" id="GO:0005524">
    <property type="term" value="F:ATP binding"/>
    <property type="evidence" value="ECO:0007669"/>
    <property type="project" value="UniProtKB-KW"/>
</dbReference>
<feature type="domain" description="HAMP" evidence="13">
    <location>
        <begin position="333"/>
        <end position="385"/>
    </location>
</feature>
<gene>
    <name evidence="14" type="ORF">BVG16_10080</name>
</gene>
<evidence type="ECO:0000256" key="6">
    <source>
        <dbReference type="ARBA" id="ARBA00022741"/>
    </source>
</evidence>
<evidence type="ECO:0000256" key="9">
    <source>
        <dbReference type="ARBA" id="ARBA00022989"/>
    </source>
</evidence>
<dbReference type="InterPro" id="IPR036890">
    <property type="entry name" value="HATPase_C_sf"/>
</dbReference>
<dbReference type="Gene3D" id="6.10.340.10">
    <property type="match status" value="1"/>
</dbReference>
<dbReference type="GO" id="GO:0000155">
    <property type="term" value="F:phosphorelay sensor kinase activity"/>
    <property type="evidence" value="ECO:0007669"/>
    <property type="project" value="InterPro"/>
</dbReference>
<evidence type="ECO:0000256" key="4">
    <source>
        <dbReference type="ARBA" id="ARBA00022679"/>
    </source>
</evidence>
<dbReference type="STRING" id="1324314.BVG16_10080"/>
<sequence length="607" mass="69872">MIEWYKQHFRRKMFNKLLIVYSSITILSLLALSIVAYQYYADHWVQKELNMNKQVLEGIRSYVDGKYLYSMQTIQQLYTDQAMLEDVLYFLKHDISDYSHYRLDQYAKSSGFTARNMNVFFHFRLEGDSDVDSMMLYSKDQQFIYTFKPYDIQKYMQLADPPSELLSASSGSGAPKFIRITPSAPYADIIPEKSLFSTQSAINDPATLQSMGSIIMNYNANGIGRILHQQQDPIKGYIVVLSKEGKVIYDSSDRYYGATYPYMQQMSRGSGTGMLAEESYVDVLTSSKTDFLIASVLPKAELYAANRGLRNTIIFVTAGCIVAAILFTYAAIRNVSRRTQTIVKAMRRLQNGDLSVRIPLVEEDELSLISSRFNHMCEELNDYINRVYLSEVKKKHAELIALQAQIKPHFLYNTLEAIRMRALSKSAHDVADMICILSNLLKYSIKYDTIVTMVDELEYCRQYLELFQIRYKNKFAYTITMDQEISHISVIKCSLQPIIENYIMHGIWLNRHDNEIHIRVTAEDGYACVSIQDNGKGMSAEKLEQLRERLNQLDEHSHASIGLRNVNERLKIIYGEECHLHLDSRMNAGTNIRMMLPYAKGGELAHV</sequence>